<feature type="region of interest" description="Disordered" evidence="1">
    <location>
        <begin position="157"/>
        <end position="186"/>
    </location>
</feature>
<evidence type="ECO:0000256" key="1">
    <source>
        <dbReference type="SAM" id="MobiDB-lite"/>
    </source>
</evidence>
<dbReference type="EMBL" id="HBHP01011981">
    <property type="protein sequence ID" value="CAD9758988.1"/>
    <property type="molecule type" value="Transcribed_RNA"/>
</dbReference>
<accession>A0A7S2XA99</accession>
<evidence type="ECO:0000313" key="2">
    <source>
        <dbReference type="EMBL" id="CAD9758988.1"/>
    </source>
</evidence>
<feature type="region of interest" description="Disordered" evidence="1">
    <location>
        <begin position="1"/>
        <end position="21"/>
    </location>
</feature>
<feature type="region of interest" description="Disordered" evidence="1">
    <location>
        <begin position="347"/>
        <end position="424"/>
    </location>
</feature>
<sequence length="424" mass="48239">MKKNSISTAVSQTQKGETDRSSCVELISYASQHPKKIKKKSITLKNDGKLQKPKVKRTMDETSRAKRCGLCKHCQKPHWKQRCLLFYVKNTRANEKHNSDTKNTNANELSEETFNILDSCHILGNFGASNKLRDEILLPPHNNVPTMIQSNKMTKTVKRRKKKDSEAIKKRSKKRKISRAHDIGRKGTSTAQILNHAIRSGMFGPAGRAPAQLNNHGYPPICSRSMQMTMTANNGGGGHRYFVRQHQQNMQQSLTHVQVQEGLQQHFISVPQNLHPHQRLPQHQHQQQQQQQHHTAQVLHPPVHMPHYAATMDRKIMHQQQYHQHLQQQQYACQAAQQLSPQIPQQYFPQTPQHFTAQPQPQQTHAQQLQTPRVPQTVMAQSPQPFHQTCGAVPGHIQTPSASVLQCPKEQPTSHPPSSLVPTK</sequence>
<feature type="compositionally biased region" description="Low complexity" evidence="1">
    <location>
        <begin position="283"/>
        <end position="297"/>
    </location>
</feature>
<proteinExistence type="predicted"/>
<gene>
    <name evidence="2" type="ORF">LSP00402_LOCUS7451</name>
</gene>
<protein>
    <submittedName>
        <fullName evidence="2">Uncharacterized protein</fullName>
    </submittedName>
</protein>
<feature type="compositionally biased region" description="Polar residues" evidence="1">
    <location>
        <begin position="411"/>
        <end position="424"/>
    </location>
</feature>
<organism evidence="2">
    <name type="scientific">Lotharella oceanica</name>
    <dbReference type="NCBI Taxonomy" id="641309"/>
    <lineage>
        <taxon>Eukaryota</taxon>
        <taxon>Sar</taxon>
        <taxon>Rhizaria</taxon>
        <taxon>Cercozoa</taxon>
        <taxon>Chlorarachniophyceae</taxon>
        <taxon>Lotharella</taxon>
    </lineage>
</organism>
<dbReference type="AlphaFoldDB" id="A0A7S2XA99"/>
<feature type="compositionally biased region" description="Polar residues" evidence="1">
    <location>
        <begin position="1"/>
        <end position="15"/>
    </location>
</feature>
<feature type="region of interest" description="Disordered" evidence="1">
    <location>
        <begin position="276"/>
        <end position="297"/>
    </location>
</feature>
<reference evidence="2" key="1">
    <citation type="submission" date="2021-01" db="EMBL/GenBank/DDBJ databases">
        <authorList>
            <person name="Corre E."/>
            <person name="Pelletier E."/>
            <person name="Niang G."/>
            <person name="Scheremetjew M."/>
            <person name="Finn R."/>
            <person name="Kale V."/>
            <person name="Holt S."/>
            <person name="Cochrane G."/>
            <person name="Meng A."/>
            <person name="Brown T."/>
            <person name="Cohen L."/>
        </authorList>
    </citation>
    <scope>NUCLEOTIDE SEQUENCE</scope>
    <source>
        <strain evidence="2">CCMP622</strain>
    </source>
</reference>
<feature type="compositionally biased region" description="Polar residues" evidence="1">
    <location>
        <begin position="378"/>
        <end position="387"/>
    </location>
</feature>
<name>A0A7S2XA99_9EUKA</name>
<feature type="compositionally biased region" description="Low complexity" evidence="1">
    <location>
        <begin position="348"/>
        <end position="372"/>
    </location>
</feature>